<evidence type="ECO:0000313" key="1">
    <source>
        <dbReference type="EMBL" id="PWA65872.1"/>
    </source>
</evidence>
<dbReference type="OrthoDB" id="1194650at2759"/>
<keyword evidence="2" id="KW-1185">Reference proteome</keyword>
<dbReference type="EMBL" id="PKPP01004144">
    <property type="protein sequence ID" value="PWA65872.1"/>
    <property type="molecule type" value="Genomic_DNA"/>
</dbReference>
<protein>
    <submittedName>
        <fullName evidence="1">Phospholipase-like protein</fullName>
    </submittedName>
</protein>
<accession>A0A2U1MX89</accession>
<name>A0A2U1MX89_ARTAN</name>
<dbReference type="PANTHER" id="PTHR48449:SF1">
    <property type="entry name" value="DUF1985 DOMAIN-CONTAINING PROTEIN"/>
    <property type="match status" value="1"/>
</dbReference>
<evidence type="ECO:0000313" key="2">
    <source>
        <dbReference type="Proteomes" id="UP000245207"/>
    </source>
</evidence>
<gene>
    <name evidence="1" type="ORF">CTI12_AA329440</name>
</gene>
<dbReference type="PANTHER" id="PTHR48449">
    <property type="entry name" value="DUF1985 DOMAIN-CONTAINING PROTEIN"/>
    <property type="match status" value="1"/>
</dbReference>
<sequence>MWYDRDYEAKLIIRSKLNYFCLINQKLDAKRRNLFRSTCFGHWLDLLYFEHEPHLIDYMVQKQHRVDDSHYDMPFIYYLDGHTLHFGHPGFCLMTGLRFGSVSFEVYTSGDLKFRERVFPNKQGLIVTNLDLIGVLEDEERFRKLSDEDAIRISLLLVLEVIFMGRLLTCQVDDTLMRLVENLVAWNAFSCGEHIWTHLYDQLHNVMDKHIDKHLLGLKKNPTYVPTYTLIWILETFERCERWWTKNPNVIPRAIAWSRKSIFKRSDHSSLFEKIANFFFQNYIPRATVTSNYTLVDAYLYRLAKGRKRIAESLKVLTRDKAGGLQEYLILEELRLALAEEERLQIEHEKLMAEENLKRREEAKRIYLDGSIVWKMSDLPMKLKYFWVNRRTLRRHIDLWIDYMWHVRPKNANWAMMGRGIPVHGAMLIRFIFRSMKRTNTGVLPIFIFPLEW</sequence>
<reference evidence="1 2" key="1">
    <citation type="journal article" date="2018" name="Mol. Plant">
        <title>The genome of Artemisia annua provides insight into the evolution of Asteraceae family and artemisinin biosynthesis.</title>
        <authorList>
            <person name="Shen Q."/>
            <person name="Zhang L."/>
            <person name="Liao Z."/>
            <person name="Wang S."/>
            <person name="Yan T."/>
            <person name="Shi P."/>
            <person name="Liu M."/>
            <person name="Fu X."/>
            <person name="Pan Q."/>
            <person name="Wang Y."/>
            <person name="Lv Z."/>
            <person name="Lu X."/>
            <person name="Zhang F."/>
            <person name="Jiang W."/>
            <person name="Ma Y."/>
            <person name="Chen M."/>
            <person name="Hao X."/>
            <person name="Li L."/>
            <person name="Tang Y."/>
            <person name="Lv G."/>
            <person name="Zhou Y."/>
            <person name="Sun X."/>
            <person name="Brodelius P.E."/>
            <person name="Rose J.K.C."/>
            <person name="Tang K."/>
        </authorList>
    </citation>
    <scope>NUCLEOTIDE SEQUENCE [LARGE SCALE GENOMIC DNA]</scope>
    <source>
        <strain evidence="2">cv. Huhao1</strain>
        <tissue evidence="1">Leaf</tissue>
    </source>
</reference>
<dbReference type="AlphaFoldDB" id="A0A2U1MX89"/>
<comment type="caution">
    <text evidence="1">The sequence shown here is derived from an EMBL/GenBank/DDBJ whole genome shotgun (WGS) entry which is preliminary data.</text>
</comment>
<proteinExistence type="predicted"/>
<dbReference type="Proteomes" id="UP000245207">
    <property type="component" value="Unassembled WGS sequence"/>
</dbReference>
<organism evidence="1 2">
    <name type="scientific">Artemisia annua</name>
    <name type="common">Sweet wormwood</name>
    <dbReference type="NCBI Taxonomy" id="35608"/>
    <lineage>
        <taxon>Eukaryota</taxon>
        <taxon>Viridiplantae</taxon>
        <taxon>Streptophyta</taxon>
        <taxon>Embryophyta</taxon>
        <taxon>Tracheophyta</taxon>
        <taxon>Spermatophyta</taxon>
        <taxon>Magnoliopsida</taxon>
        <taxon>eudicotyledons</taxon>
        <taxon>Gunneridae</taxon>
        <taxon>Pentapetalae</taxon>
        <taxon>asterids</taxon>
        <taxon>campanulids</taxon>
        <taxon>Asterales</taxon>
        <taxon>Asteraceae</taxon>
        <taxon>Asteroideae</taxon>
        <taxon>Anthemideae</taxon>
        <taxon>Artemisiinae</taxon>
        <taxon>Artemisia</taxon>
    </lineage>
</organism>